<reference evidence="2 3" key="1">
    <citation type="submission" date="2018-10" db="EMBL/GenBank/DDBJ databases">
        <title>Relationship between Morphology and Antimicrobial Activity in Streptomyces.</title>
        <authorList>
            <person name="Kang H.J."/>
            <person name="Kim S.B."/>
        </authorList>
    </citation>
    <scope>NUCLEOTIDE SEQUENCE [LARGE SCALE GENOMIC DNA]</scope>
    <source>
        <strain evidence="2 3">BH38</strain>
    </source>
</reference>
<accession>A0A387HDW5</accession>
<evidence type="ECO:0000256" key="1">
    <source>
        <dbReference type="SAM" id="Phobius"/>
    </source>
</evidence>
<dbReference type="Proteomes" id="UP000271554">
    <property type="component" value="Chromosome"/>
</dbReference>
<gene>
    <name evidence="2" type="primary">kgtP_3</name>
    <name evidence="2" type="ORF">DWB77_00987</name>
</gene>
<keyword evidence="1" id="KW-1133">Transmembrane helix</keyword>
<keyword evidence="1" id="KW-0812">Transmembrane</keyword>
<feature type="transmembrane region" description="Helical" evidence="1">
    <location>
        <begin position="12"/>
        <end position="33"/>
    </location>
</feature>
<dbReference type="InterPro" id="IPR036259">
    <property type="entry name" value="MFS_trans_sf"/>
</dbReference>
<keyword evidence="1" id="KW-0472">Membrane</keyword>
<evidence type="ECO:0000313" key="3">
    <source>
        <dbReference type="Proteomes" id="UP000271554"/>
    </source>
</evidence>
<proteinExistence type="predicted"/>
<keyword evidence="3" id="KW-1185">Reference proteome</keyword>
<feature type="transmembrane region" description="Helical" evidence="1">
    <location>
        <begin position="45"/>
        <end position="64"/>
    </location>
</feature>
<protein>
    <submittedName>
        <fullName evidence="2">Alpha-ketoglutarate permease</fullName>
    </submittedName>
</protein>
<dbReference type="AlphaFoldDB" id="A0A387HDW5"/>
<name>A0A387HDW5_9ACTN</name>
<dbReference type="KEGG" id="shun:DWB77_00987"/>
<evidence type="ECO:0000313" key="2">
    <source>
        <dbReference type="EMBL" id="AYG78878.1"/>
    </source>
</evidence>
<dbReference type="EMBL" id="CP032698">
    <property type="protein sequence ID" value="AYG78878.1"/>
    <property type="molecule type" value="Genomic_DNA"/>
</dbReference>
<sequence length="85" mass="8856">MVELFPLGARGIGVGLPYAATVAAFGGTAPYVSMRMDGHGPKATFPVYVALLCVLTFAVAWRTLDRGRGRAAPGAAPHAERLSMP</sequence>
<organism evidence="2 3">
    <name type="scientific">Streptomyces hundungensis</name>
    <dbReference type="NCBI Taxonomy" id="1077946"/>
    <lineage>
        <taxon>Bacteria</taxon>
        <taxon>Bacillati</taxon>
        <taxon>Actinomycetota</taxon>
        <taxon>Actinomycetes</taxon>
        <taxon>Kitasatosporales</taxon>
        <taxon>Streptomycetaceae</taxon>
        <taxon>Streptomyces</taxon>
    </lineage>
</organism>
<dbReference type="SUPFAM" id="SSF103473">
    <property type="entry name" value="MFS general substrate transporter"/>
    <property type="match status" value="1"/>
</dbReference>